<dbReference type="Proteomes" id="UP000188879">
    <property type="component" value="Unassembled WGS sequence"/>
</dbReference>
<comment type="caution">
    <text evidence="1">The sequence shown here is derived from an EMBL/GenBank/DDBJ whole genome shotgun (WGS) entry which is preliminary data.</text>
</comment>
<name>A0A1V2H5S7_9PROT</name>
<gene>
    <name evidence="1" type="ORF">BKE38_06985</name>
</gene>
<dbReference type="AlphaFoldDB" id="A0A1V2H5S7"/>
<evidence type="ECO:0000313" key="2">
    <source>
        <dbReference type="Proteomes" id="UP000188879"/>
    </source>
</evidence>
<keyword evidence="2" id="KW-1185">Reference proteome</keyword>
<dbReference type="OrthoDB" id="5242130at2"/>
<dbReference type="EMBL" id="MLCO01000054">
    <property type="protein sequence ID" value="ONG56067.1"/>
    <property type="molecule type" value="Genomic_DNA"/>
</dbReference>
<protein>
    <recommendedName>
        <fullName evidence="3">Hyalin</fullName>
    </recommendedName>
</protein>
<dbReference type="SUPFAM" id="SSF50956">
    <property type="entry name" value="Thermostable phytase (3-phytase)"/>
    <property type="match status" value="1"/>
</dbReference>
<organism evidence="1 2">
    <name type="scientific">Teichococcus deserti</name>
    <dbReference type="NCBI Taxonomy" id="1817963"/>
    <lineage>
        <taxon>Bacteria</taxon>
        <taxon>Pseudomonadati</taxon>
        <taxon>Pseudomonadota</taxon>
        <taxon>Alphaproteobacteria</taxon>
        <taxon>Acetobacterales</taxon>
        <taxon>Roseomonadaceae</taxon>
        <taxon>Roseomonas</taxon>
    </lineage>
</organism>
<sequence length="443" mass="47595">MAIVYVAADDERGNELWVADGDFSNCRLLKDISAGFASSDPTNLTALPDGRVLFVATDQIHGRELWITDGTGAGTRMLRDIGTGDGTEGPENLTALPDGRVVFTADDGVHGRELWVTDGTAGGTVLLADVTAGEDGTDFRGFHDLGNGRILFSDAYYGASQWATDGTPEGTVELGSLMSYPPEDGIMNLSVRYDGEGRAWFPGQRIFENTVEVAHLSWTTDGTLEGTYRVDAPEAPSSSFYRVGDQWISKYFLYEDGPRGAPTQYIGVTGETGSTLLLPEAIGGSGSSHRMAQLDDERVVMPMYGNDLWVSDGTLEGTYAIAEDILKSEWQLDFLSLGNGKVLFSVTDFEGADLWVTDGSAAGTFQIAPYARWTPQALPATATLLDDGSVLFAAATGDGNSEAVWRVNFWEGGLERVEGVQHWTGDAIFEVARLESDLWTGGG</sequence>
<dbReference type="RefSeq" id="WP_076956655.1">
    <property type="nucleotide sequence ID" value="NZ_MLCO01000054.1"/>
</dbReference>
<proteinExistence type="predicted"/>
<accession>A0A1V2H5S7</accession>
<evidence type="ECO:0000313" key="1">
    <source>
        <dbReference type="EMBL" id="ONG56067.1"/>
    </source>
</evidence>
<evidence type="ECO:0008006" key="3">
    <source>
        <dbReference type="Google" id="ProtNLM"/>
    </source>
</evidence>
<dbReference type="Gene3D" id="2.130.10.10">
    <property type="entry name" value="YVTN repeat-like/Quinoprotein amine dehydrogenase"/>
    <property type="match status" value="1"/>
</dbReference>
<dbReference type="InterPro" id="IPR015943">
    <property type="entry name" value="WD40/YVTN_repeat-like_dom_sf"/>
</dbReference>
<reference evidence="1 2" key="1">
    <citation type="submission" date="2016-10" db="EMBL/GenBank/DDBJ databases">
        <title>Draft Genome sequence of Roseomonas sp. strain M3.</title>
        <authorList>
            <person name="Subhash Y."/>
            <person name="Lee S."/>
        </authorList>
    </citation>
    <scope>NUCLEOTIDE SEQUENCE [LARGE SCALE GENOMIC DNA]</scope>
    <source>
        <strain evidence="1 2">M3</strain>
    </source>
</reference>